<comment type="caution">
    <text evidence="2">The sequence shown here is derived from an EMBL/GenBank/DDBJ whole genome shotgun (WGS) entry which is preliminary data.</text>
</comment>
<proteinExistence type="predicted"/>
<keyword evidence="1" id="KW-0812">Transmembrane</keyword>
<keyword evidence="1" id="KW-1133">Transmembrane helix</keyword>
<evidence type="ECO:0000313" key="2">
    <source>
        <dbReference type="EMBL" id="KGJ86756.1"/>
    </source>
</evidence>
<feature type="transmembrane region" description="Helical" evidence="1">
    <location>
        <begin position="7"/>
        <end position="32"/>
    </location>
</feature>
<protein>
    <submittedName>
        <fullName evidence="2">Uncharacterized protein</fullName>
    </submittedName>
</protein>
<dbReference type="EMBL" id="JQED01000056">
    <property type="protein sequence ID" value="KGJ86756.1"/>
    <property type="molecule type" value="Genomic_DNA"/>
</dbReference>
<keyword evidence="1" id="KW-0472">Membrane</keyword>
<gene>
    <name evidence="2" type="ORF">ND2E_0928</name>
</gene>
<evidence type="ECO:0000256" key="1">
    <source>
        <dbReference type="SAM" id="Phobius"/>
    </source>
</evidence>
<dbReference type="OrthoDB" id="5457135at2"/>
<evidence type="ECO:0000313" key="3">
    <source>
        <dbReference type="Proteomes" id="UP000029843"/>
    </source>
</evidence>
<feature type="transmembrane region" description="Helical" evidence="1">
    <location>
        <begin position="114"/>
        <end position="132"/>
    </location>
</feature>
<feature type="transmembrane region" description="Helical" evidence="1">
    <location>
        <begin position="52"/>
        <end position="76"/>
    </location>
</feature>
<dbReference type="AlphaFoldDB" id="A0A099K8R5"/>
<sequence length="139" mass="15274">MNAFLIIAGMLSAIAAIIHIGCIYFGAPWYRFFGAGEQMAVLAEQGSIQPSLITSGIVAVLSIWALYAFSAAGIIFRLPFIRLALILITIIYLIRGIAGFFFVNSPMGRSPEFWLWSSSICLCFGIIHLIGLKQQWANL</sequence>
<organism evidence="2 3">
    <name type="scientific">Colwellia psychrerythraea</name>
    <name type="common">Vibrio psychroerythus</name>
    <dbReference type="NCBI Taxonomy" id="28229"/>
    <lineage>
        <taxon>Bacteria</taxon>
        <taxon>Pseudomonadati</taxon>
        <taxon>Pseudomonadota</taxon>
        <taxon>Gammaproteobacteria</taxon>
        <taxon>Alteromonadales</taxon>
        <taxon>Colwelliaceae</taxon>
        <taxon>Colwellia</taxon>
    </lineage>
</organism>
<dbReference type="RefSeq" id="WP_033095954.1">
    <property type="nucleotide sequence ID" value="NZ_JQED01000056.1"/>
</dbReference>
<name>A0A099K8R5_COLPS</name>
<dbReference type="PATRIC" id="fig|28229.4.peg.4424"/>
<feature type="transmembrane region" description="Helical" evidence="1">
    <location>
        <begin position="83"/>
        <end position="102"/>
    </location>
</feature>
<dbReference type="Proteomes" id="UP000029843">
    <property type="component" value="Unassembled WGS sequence"/>
</dbReference>
<accession>A0A099K8R5</accession>
<reference evidence="2 3" key="1">
    <citation type="submission" date="2014-08" db="EMBL/GenBank/DDBJ databases">
        <title>Genomic and Phenotypic Diversity of Colwellia psychrerythraea strains from Disparate Marine Basins.</title>
        <authorList>
            <person name="Techtmann S.M."/>
            <person name="Stelling S.C."/>
            <person name="Utturkar S.M."/>
            <person name="Alshibli N."/>
            <person name="Harris A."/>
            <person name="Brown S.D."/>
            <person name="Hazen T.C."/>
        </authorList>
    </citation>
    <scope>NUCLEOTIDE SEQUENCE [LARGE SCALE GENOMIC DNA]</scope>
    <source>
        <strain evidence="2 3">ND2E</strain>
    </source>
</reference>